<gene>
    <name evidence="2" type="ORF">ACFQEV_18305</name>
</gene>
<comment type="caution">
    <text evidence="2">The sequence shown here is derived from an EMBL/GenBank/DDBJ whole genome shotgun (WGS) entry which is preliminary data.</text>
</comment>
<name>A0ABD5U254_9EURY</name>
<dbReference type="Proteomes" id="UP001596408">
    <property type="component" value="Unassembled WGS sequence"/>
</dbReference>
<evidence type="ECO:0000256" key="1">
    <source>
        <dbReference type="SAM" id="Phobius"/>
    </source>
</evidence>
<protein>
    <submittedName>
        <fullName evidence="2">Uncharacterized protein</fullName>
    </submittedName>
</protein>
<feature type="transmembrane region" description="Helical" evidence="1">
    <location>
        <begin position="29"/>
        <end position="56"/>
    </location>
</feature>
<accession>A0ABD5U254</accession>
<proteinExistence type="predicted"/>
<dbReference type="RefSeq" id="WP_379699131.1">
    <property type="nucleotide sequence ID" value="NZ_JBHSXH010000015.1"/>
</dbReference>
<dbReference type="AlphaFoldDB" id="A0ABD5U254"/>
<evidence type="ECO:0000313" key="2">
    <source>
        <dbReference type="EMBL" id="MFC6826931.1"/>
    </source>
</evidence>
<dbReference type="EMBL" id="JBHSXH010000015">
    <property type="protein sequence ID" value="MFC6826931.1"/>
    <property type="molecule type" value="Genomic_DNA"/>
</dbReference>
<reference evidence="2 3" key="1">
    <citation type="journal article" date="2019" name="Int. J. Syst. Evol. Microbiol.">
        <title>The Global Catalogue of Microorganisms (GCM) 10K type strain sequencing project: providing services to taxonomists for standard genome sequencing and annotation.</title>
        <authorList>
            <consortium name="The Broad Institute Genomics Platform"/>
            <consortium name="The Broad Institute Genome Sequencing Center for Infectious Disease"/>
            <person name="Wu L."/>
            <person name="Ma J."/>
        </authorList>
    </citation>
    <scope>NUCLEOTIDE SEQUENCE [LARGE SCALE GENOMIC DNA]</scope>
    <source>
        <strain evidence="2 3">YIM 94188</strain>
    </source>
</reference>
<keyword evidence="1" id="KW-1133">Transmembrane helix</keyword>
<sequence>MVPDSSTSDADPSGADETYDAVHRATRDAVWYVVGTATLMLFHLALAALCLSLAYAGIGPFLAGSAPATAAAFGGVALSVGLFSAYRVYTLATE</sequence>
<organism evidence="2 3">
    <name type="scientific">Halopelagius fulvigenes</name>
    <dbReference type="NCBI Taxonomy" id="1198324"/>
    <lineage>
        <taxon>Archaea</taxon>
        <taxon>Methanobacteriati</taxon>
        <taxon>Methanobacteriota</taxon>
        <taxon>Stenosarchaea group</taxon>
        <taxon>Halobacteria</taxon>
        <taxon>Halobacteriales</taxon>
        <taxon>Haloferacaceae</taxon>
    </lineage>
</organism>
<keyword evidence="3" id="KW-1185">Reference proteome</keyword>
<feature type="transmembrane region" description="Helical" evidence="1">
    <location>
        <begin position="68"/>
        <end position="89"/>
    </location>
</feature>
<evidence type="ECO:0000313" key="3">
    <source>
        <dbReference type="Proteomes" id="UP001596408"/>
    </source>
</evidence>
<keyword evidence="1" id="KW-0812">Transmembrane</keyword>
<keyword evidence="1" id="KW-0472">Membrane</keyword>